<evidence type="ECO:0000256" key="1">
    <source>
        <dbReference type="ARBA" id="ARBA00006828"/>
    </source>
</evidence>
<dbReference type="CDD" id="cd00063">
    <property type="entry name" value="FN3"/>
    <property type="match status" value="2"/>
</dbReference>
<sequence>FEESDGDHGADMSSKDVKVHFSDQTKDIFGMPQPWGGHVKWSKEPFSEKTSEFKRSSIEIPLHFKNNLSERPDDNYSDYRTEASSKGDPPEFNNESVFASEDFFLGDLSENRPTGRPSSRMDIGTLLVVPPPGKIKFLSVKPNSVILSWESPEEPEAPRSFRVKWSSTKKEEGCLVIRDFNKIEVDSLQLGQLYYFSVATQDEDGSLSKAVTKSTFTAVPPPRRVSKMHIEATALSVEWTKGVNMEEIPHRFLLTVTSEGKEPQVIYTGDCNKKFSDLESDTEYKISVCTVLNDRHSEAVSISVHTEPTLGEVLPVLGLEDQYDNKLTLRTVMEINQNDISENKLETPESLPEAFLRRLMMLNTNARSVRCASRNVDTDKSNAVNPLDLITALFLCSDVILHQHIVLKMALCQFAVPLLLPNCNSGEITMMLWSMSDIVRTFRPSQQAFLKQICKERLVFSDIPLVSFVRLGKRFLSKSQMLNKLLSNAQHYHDTFYHSNMVSGDVPRRISDGLVEISWYLPCGDRNVDKFTEPLAVTNLRGDIRTFDKQFSFLCETSAAVYIFCDESEADYIKNLHKKQVTAKVFLISSRQGKHFTLKTVTMKPSLKITDVSEAKKTDTELVKVLQESLSLLLESNPNQMSLASMAERAHCCEILVDDDNDKYESACNNVSKILQHVKNTAEFKDKHLSSQALSWLESEHWRLRKVGKQSPENYRKSLKAKEDDLRIKQQIMGMPAGMLGFTRGLVTSEVQRLYFLKWLEIKLDYVCRHQLSPLENRYQELSEKSPKDTQKIAEIDKQISVCSLRVEHFLRECGQLYKLASHLPEHSSQRKTMEQLPATCAHMLLDGFPLELVDGDAANIPLKWITDVLTELHHILYSKSKLKVITIIGAENSGKSTLLNTMFGLRFAVSKGMCTRGAFMQLISVNSRVRDELGCDCILIIDTEGLKPHQMPRGDHSHERDKEVASLAVALSDIAIVSVSNSRGDDVLELVLHAFTRLKDVGKKPLCHFVHFNTPDMSAAETRERNKKLVEELEEKIQNDDEMKKANITELSDVMQFNINTSNWNIPPFWQGKPPMAPVSVGYSEYALTLKKQLIKDLKKCPKRGDMMDFIKRVDRFWKAL</sequence>
<dbReference type="InterPro" id="IPR003961">
    <property type="entry name" value="FN3_dom"/>
</dbReference>
<dbReference type="Pfam" id="PF25683">
    <property type="entry name" value="URGCP_GTPase"/>
    <property type="match status" value="1"/>
</dbReference>
<name>A0A9Y4NDI9_9TELE</name>
<evidence type="ECO:0000259" key="5">
    <source>
        <dbReference type="PROSITE" id="PS51717"/>
    </source>
</evidence>
<evidence type="ECO:0000313" key="6">
    <source>
        <dbReference type="Proteomes" id="UP000694891"/>
    </source>
</evidence>
<feature type="region of interest" description="Disordered" evidence="3">
    <location>
        <begin position="64"/>
        <end position="92"/>
    </location>
</feature>
<evidence type="ECO:0000256" key="2">
    <source>
        <dbReference type="SAM" id="Coils"/>
    </source>
</evidence>
<organism evidence="6 7">
    <name type="scientific">Stegastes partitus</name>
    <name type="common">bicolor damselfish</name>
    <dbReference type="NCBI Taxonomy" id="144197"/>
    <lineage>
        <taxon>Eukaryota</taxon>
        <taxon>Metazoa</taxon>
        <taxon>Chordata</taxon>
        <taxon>Craniata</taxon>
        <taxon>Vertebrata</taxon>
        <taxon>Euteleostomi</taxon>
        <taxon>Actinopterygii</taxon>
        <taxon>Neopterygii</taxon>
        <taxon>Teleostei</taxon>
        <taxon>Neoteleostei</taxon>
        <taxon>Acanthomorphata</taxon>
        <taxon>Ovalentaria</taxon>
        <taxon>Pomacentridae</taxon>
        <taxon>Stegastes</taxon>
    </lineage>
</organism>
<feature type="non-terminal residue" evidence="7">
    <location>
        <position position="1"/>
    </location>
</feature>
<reference evidence="7" key="1">
    <citation type="submission" date="2025-08" db="UniProtKB">
        <authorList>
            <consortium name="RefSeq"/>
        </authorList>
    </citation>
    <scope>IDENTIFICATION</scope>
</reference>
<dbReference type="InterPro" id="IPR030383">
    <property type="entry name" value="G_VLIG_dom"/>
</dbReference>
<dbReference type="Pfam" id="PF25496">
    <property type="entry name" value="URGCP"/>
    <property type="match status" value="1"/>
</dbReference>
<evidence type="ECO:0000313" key="7">
    <source>
        <dbReference type="RefSeq" id="XP_008295271.1"/>
    </source>
</evidence>
<dbReference type="InterPro" id="IPR027417">
    <property type="entry name" value="P-loop_NTPase"/>
</dbReference>
<gene>
    <name evidence="7" type="primary">LOC103368629</name>
</gene>
<dbReference type="GO" id="GO:0005525">
    <property type="term" value="F:GTP binding"/>
    <property type="evidence" value="ECO:0007669"/>
    <property type="project" value="InterPro"/>
</dbReference>
<feature type="coiled-coil region" evidence="2">
    <location>
        <begin position="1020"/>
        <end position="1047"/>
    </location>
</feature>
<dbReference type="Gene3D" id="2.60.40.10">
    <property type="entry name" value="Immunoglobulins"/>
    <property type="match status" value="2"/>
</dbReference>
<protein>
    <submittedName>
        <fullName evidence="7">Up-regulator of cell proliferation-like</fullName>
    </submittedName>
</protein>
<dbReference type="SUPFAM" id="SSF49265">
    <property type="entry name" value="Fibronectin type III"/>
    <property type="match status" value="1"/>
</dbReference>
<feature type="domain" description="Fibronectin type-III" evidence="4">
    <location>
        <begin position="131"/>
        <end position="222"/>
    </location>
</feature>
<dbReference type="SUPFAM" id="SSF52540">
    <property type="entry name" value="P-loop containing nucleoside triphosphate hydrolases"/>
    <property type="match status" value="1"/>
</dbReference>
<dbReference type="InterPro" id="IPR036116">
    <property type="entry name" value="FN3_sf"/>
</dbReference>
<dbReference type="Pfam" id="PF00041">
    <property type="entry name" value="fn3"/>
    <property type="match status" value="1"/>
</dbReference>
<accession>A0A9Y4NDI9</accession>
<dbReference type="PROSITE" id="PS51717">
    <property type="entry name" value="G_VLIG"/>
    <property type="match status" value="1"/>
</dbReference>
<comment type="similarity">
    <text evidence="1">Belongs to the TRAFAC class dynamin-like GTPase superfamily. Very large inducible GTPase (VLIG) family.</text>
</comment>
<dbReference type="PROSITE" id="PS50853">
    <property type="entry name" value="FN3"/>
    <property type="match status" value="1"/>
</dbReference>
<dbReference type="InterPro" id="IPR057365">
    <property type="entry name" value="URGCP"/>
</dbReference>
<keyword evidence="2" id="KW-0175">Coiled coil</keyword>
<dbReference type="SMART" id="SM00060">
    <property type="entry name" value="FN3"/>
    <property type="match status" value="2"/>
</dbReference>
<feature type="compositionally biased region" description="Basic and acidic residues" evidence="3">
    <location>
        <begin position="68"/>
        <end position="89"/>
    </location>
</feature>
<dbReference type="RefSeq" id="XP_008295271.1">
    <property type="nucleotide sequence ID" value="XM_008297049.1"/>
</dbReference>
<dbReference type="PANTHER" id="PTHR14819">
    <property type="entry name" value="GTP-BINDING"/>
    <property type="match status" value="1"/>
</dbReference>
<keyword evidence="6" id="KW-1185">Reference proteome</keyword>
<dbReference type="AlphaFoldDB" id="A0A9Y4NDI9"/>
<dbReference type="Proteomes" id="UP000694891">
    <property type="component" value="Unplaced"/>
</dbReference>
<dbReference type="Gene3D" id="3.40.50.300">
    <property type="entry name" value="P-loop containing nucleotide triphosphate hydrolases"/>
    <property type="match status" value="1"/>
</dbReference>
<dbReference type="InterPro" id="IPR052986">
    <property type="entry name" value="VLIG_GTPase"/>
</dbReference>
<dbReference type="PANTHER" id="PTHR14819:SF9">
    <property type="entry name" value="UP-REGULATOR OF CELL PROLIFERATION-LIKE"/>
    <property type="match status" value="1"/>
</dbReference>
<feature type="domain" description="VLIG-type G" evidence="5">
    <location>
        <begin position="880"/>
        <end position="1119"/>
    </location>
</feature>
<evidence type="ECO:0000256" key="3">
    <source>
        <dbReference type="SAM" id="MobiDB-lite"/>
    </source>
</evidence>
<proteinExistence type="inferred from homology"/>
<dbReference type="InterPro" id="IPR013783">
    <property type="entry name" value="Ig-like_fold"/>
</dbReference>
<evidence type="ECO:0000259" key="4">
    <source>
        <dbReference type="PROSITE" id="PS50853"/>
    </source>
</evidence>
<dbReference type="GeneID" id="103368629"/>